<evidence type="ECO:0000256" key="15">
    <source>
        <dbReference type="ARBA" id="ARBA00037884"/>
    </source>
</evidence>
<keyword evidence="10" id="KW-0496">Mitochondrion</keyword>
<feature type="transmembrane region" description="Helical" evidence="24">
    <location>
        <begin position="114"/>
        <end position="130"/>
    </location>
</feature>
<comment type="catalytic activity">
    <reaction evidence="19">
        <text>leukotriene C4 = leukotriene A4 + glutathione</text>
        <dbReference type="Rhea" id="RHEA:17617"/>
        <dbReference type="ChEBI" id="CHEBI:57463"/>
        <dbReference type="ChEBI" id="CHEBI:57925"/>
        <dbReference type="ChEBI" id="CHEBI:57973"/>
        <dbReference type="EC" id="4.4.1.20"/>
    </reaction>
    <physiologicalReaction direction="right-to-left" evidence="19">
        <dbReference type="Rhea" id="RHEA:17619"/>
    </physiologicalReaction>
</comment>
<reference evidence="25 26" key="1">
    <citation type="submission" date="2018-11" db="EMBL/GenBank/DDBJ databases">
        <authorList>
            <person name="Lopez-Roques C."/>
            <person name="Donnadieu C."/>
            <person name="Bouchez O."/>
            <person name="Klopp C."/>
            <person name="Cabau C."/>
            <person name="Zahm M."/>
        </authorList>
    </citation>
    <scope>NUCLEOTIDE SEQUENCE [LARGE SCALE GENOMIC DNA]</scope>
    <source>
        <strain evidence="25">RS831</strain>
        <tissue evidence="25">Whole body</tissue>
    </source>
</reference>
<accession>A0A437C2Z9</accession>
<evidence type="ECO:0000256" key="11">
    <source>
        <dbReference type="ARBA" id="ARBA00023136"/>
    </source>
</evidence>
<evidence type="ECO:0000256" key="4">
    <source>
        <dbReference type="ARBA" id="ARBA00022679"/>
    </source>
</evidence>
<dbReference type="FunFam" id="1.20.120.550:FF:000004">
    <property type="entry name" value="Microsomal glutathione S-transferase 3"/>
    <property type="match status" value="1"/>
</dbReference>
<feature type="transmembrane region" description="Helical" evidence="24">
    <location>
        <begin position="194"/>
        <end position="216"/>
    </location>
</feature>
<keyword evidence="8" id="KW-0560">Oxidoreductase</keyword>
<keyword evidence="4" id="KW-0808">Transferase</keyword>
<evidence type="ECO:0000256" key="23">
    <source>
        <dbReference type="ARBA" id="ARBA00076908"/>
    </source>
</evidence>
<evidence type="ECO:0000256" key="17">
    <source>
        <dbReference type="ARBA" id="ARBA00039056"/>
    </source>
</evidence>
<dbReference type="EC" id="4.4.1.20" evidence="17"/>
<comment type="pathway">
    <text evidence="16">Lipid metabolism; arachidonate metabolism.</text>
</comment>
<evidence type="ECO:0000256" key="10">
    <source>
        <dbReference type="ARBA" id="ARBA00023128"/>
    </source>
</evidence>
<dbReference type="GO" id="GO:0006629">
    <property type="term" value="P:lipid metabolic process"/>
    <property type="evidence" value="ECO:0007669"/>
    <property type="project" value="UniProtKB-KW"/>
</dbReference>
<evidence type="ECO:0000256" key="20">
    <source>
        <dbReference type="ARBA" id="ARBA00051411"/>
    </source>
</evidence>
<evidence type="ECO:0000256" key="5">
    <source>
        <dbReference type="ARBA" id="ARBA00022692"/>
    </source>
</evidence>
<keyword evidence="12" id="KW-0564">Palmitate</keyword>
<feature type="transmembrane region" description="Helical" evidence="24">
    <location>
        <begin position="222"/>
        <end position="242"/>
    </location>
</feature>
<dbReference type="SUPFAM" id="SSF161084">
    <property type="entry name" value="MAPEG domain-like"/>
    <property type="match status" value="1"/>
</dbReference>
<sequence>MAVLTALPSDFGYVIFTYLYSWIMIAYLAVKVGSARKKYGVKYPTMYSDKDQVFNCVQRAHQNTLELYPQWLVFQTIAALVYPLTASVLGAIWVTSRFSYAWGYYTGDPAKRMNGAYGYIGYLGVIFLVLPSNETDNCACALARAIGSQVGLNRSPHQKLKTERAMSGFLDGIRCGDCDCNVDWGERRNTIASIAAGVLFFTGWWIIIDAAVIYPLEEDFHRAYHTCGVIATVAFLMINAVSNGQVRGDSYSEGCMGQTGARVWLFIGFMLAFGSLIASMWILFGGFVVPGKPHTYPGIAIFFQNAFIFFGGLVFKFGRTEDLWQ</sequence>
<comment type="subcellular location">
    <subcellularLocation>
        <location evidence="1">Mitochondrion outer membrane</location>
        <topology evidence="1">Multi-pass membrane protein</topology>
    </subcellularLocation>
</comment>
<keyword evidence="11 24" id="KW-0472">Membrane</keyword>
<feature type="transmembrane region" description="Helical" evidence="24">
    <location>
        <begin position="263"/>
        <end position="284"/>
    </location>
</feature>
<feature type="transmembrane region" description="Helical" evidence="24">
    <location>
        <begin position="12"/>
        <end position="30"/>
    </location>
</feature>
<comment type="similarity">
    <text evidence="3">Belongs to the MAPEG family.</text>
</comment>
<evidence type="ECO:0000256" key="6">
    <source>
        <dbReference type="ARBA" id="ARBA00022787"/>
    </source>
</evidence>
<evidence type="ECO:0000256" key="3">
    <source>
        <dbReference type="ARBA" id="ARBA00010459"/>
    </source>
</evidence>
<dbReference type="Pfam" id="PF05255">
    <property type="entry name" value="UPF0220"/>
    <property type="match status" value="1"/>
</dbReference>
<dbReference type="GO" id="GO:0004464">
    <property type="term" value="F:leukotriene-C4 synthase activity"/>
    <property type="evidence" value="ECO:0007669"/>
    <property type="project" value="UniProtKB-EC"/>
</dbReference>
<evidence type="ECO:0000256" key="19">
    <source>
        <dbReference type="ARBA" id="ARBA00049298"/>
    </source>
</evidence>
<evidence type="ECO:0000256" key="22">
    <source>
        <dbReference type="ARBA" id="ARBA00075145"/>
    </source>
</evidence>
<evidence type="ECO:0000313" key="25">
    <source>
        <dbReference type="EMBL" id="RVE57014.1"/>
    </source>
</evidence>
<keyword evidence="14" id="KW-0449">Lipoprotein</keyword>
<dbReference type="EMBL" id="CM012458">
    <property type="protein sequence ID" value="RVE57014.1"/>
    <property type="molecule type" value="Genomic_DNA"/>
</dbReference>
<keyword evidence="13" id="KW-0456">Lyase</keyword>
<dbReference type="Proteomes" id="UP000283210">
    <property type="component" value="Chromosome 22"/>
</dbReference>
<evidence type="ECO:0000256" key="8">
    <source>
        <dbReference type="ARBA" id="ARBA00023002"/>
    </source>
</evidence>
<evidence type="ECO:0000256" key="14">
    <source>
        <dbReference type="ARBA" id="ARBA00023288"/>
    </source>
</evidence>
<dbReference type="GO" id="GO:0016491">
    <property type="term" value="F:oxidoreductase activity"/>
    <property type="evidence" value="ECO:0007669"/>
    <property type="project" value="UniProtKB-KW"/>
</dbReference>
<evidence type="ECO:0000256" key="1">
    <source>
        <dbReference type="ARBA" id="ARBA00004374"/>
    </source>
</evidence>
<evidence type="ECO:0000256" key="16">
    <source>
        <dbReference type="ARBA" id="ARBA00037916"/>
    </source>
</evidence>
<dbReference type="InterPro" id="IPR023352">
    <property type="entry name" value="MAPEG-like_dom_sf"/>
</dbReference>
<dbReference type="Pfam" id="PF01124">
    <property type="entry name" value="MAPEG"/>
    <property type="match status" value="1"/>
</dbReference>
<proteinExistence type="inferred from homology"/>
<dbReference type="GO" id="GO:0005741">
    <property type="term" value="C:mitochondrial outer membrane"/>
    <property type="evidence" value="ECO:0007669"/>
    <property type="project" value="UniProtKB-SubCell"/>
</dbReference>
<evidence type="ECO:0000313" key="26">
    <source>
        <dbReference type="Proteomes" id="UP000283210"/>
    </source>
</evidence>
<comment type="catalytic activity">
    <reaction evidence="20">
        <text>15-deoxy-Delta(12,14)-prostaglandin J2 + glutathione = 15-deoxy-Delta(12,14)-prostaglandin J2-S-(R)-glutathione</text>
        <dbReference type="Rhea" id="RHEA:75963"/>
        <dbReference type="ChEBI" id="CHEBI:57925"/>
        <dbReference type="ChEBI" id="CHEBI:85236"/>
        <dbReference type="ChEBI" id="CHEBI:194498"/>
    </reaction>
    <physiologicalReaction direction="left-to-right" evidence="20">
        <dbReference type="Rhea" id="RHEA:75964"/>
    </physiologicalReaction>
</comment>
<evidence type="ECO:0000256" key="7">
    <source>
        <dbReference type="ARBA" id="ARBA00022989"/>
    </source>
</evidence>
<dbReference type="OrthoDB" id="268928at2759"/>
<dbReference type="Gene3D" id="1.20.120.550">
    <property type="entry name" value="Membrane associated eicosanoid/glutathione metabolism-like domain"/>
    <property type="match status" value="1"/>
</dbReference>
<evidence type="ECO:0000256" key="13">
    <source>
        <dbReference type="ARBA" id="ARBA00023239"/>
    </source>
</evidence>
<dbReference type="InterPro" id="IPR001129">
    <property type="entry name" value="Membr-assoc_MAPEG"/>
</dbReference>
<keyword evidence="9" id="KW-0443">Lipid metabolism</keyword>
<evidence type="ECO:0000256" key="9">
    <source>
        <dbReference type="ARBA" id="ARBA00023098"/>
    </source>
</evidence>
<keyword evidence="5 24" id="KW-0812">Transmembrane</keyword>
<gene>
    <name evidence="25" type="ORF">OJAV_G00211870</name>
</gene>
<feature type="transmembrane region" description="Helical" evidence="24">
    <location>
        <begin position="296"/>
        <end position="315"/>
    </location>
</feature>
<comment type="pathway">
    <text evidence="15">Lipid metabolism; leukotriene C4 biosynthesis.</text>
</comment>
<feature type="transmembrane region" description="Helical" evidence="24">
    <location>
        <begin position="71"/>
        <end position="94"/>
    </location>
</feature>
<comment type="catalytic activity">
    <reaction evidence="18">
        <text>(5S)-hydroperoxy-(6E,8Z,11Z,14Z)-eicosatetraenoate + 2 glutathione = (5S)-hydroxy-(6E,8Z,11Z,14Z)-eicosatetraenoate + glutathione disulfide + H2O</text>
        <dbReference type="Rhea" id="RHEA:48620"/>
        <dbReference type="ChEBI" id="CHEBI:15377"/>
        <dbReference type="ChEBI" id="CHEBI:57450"/>
        <dbReference type="ChEBI" id="CHEBI:57925"/>
        <dbReference type="ChEBI" id="CHEBI:58297"/>
        <dbReference type="ChEBI" id="CHEBI:90632"/>
    </reaction>
    <physiologicalReaction direction="left-to-right" evidence="18">
        <dbReference type="Rhea" id="RHEA:48621"/>
    </physiologicalReaction>
</comment>
<protein>
    <recommendedName>
        <fullName evidence="21">Glutathione S-transferase 3, mitochondrial</fullName>
        <ecNumber evidence="17">4.4.1.20</ecNumber>
    </recommendedName>
    <alternativeName>
        <fullName evidence="22">Glutathione peroxidase MGST3</fullName>
    </alternativeName>
    <alternativeName>
        <fullName evidence="23">LTC4 synthase MGST3</fullName>
    </alternativeName>
</protein>
<dbReference type="InterPro" id="IPR007919">
    <property type="entry name" value="UPF0220"/>
</dbReference>
<keyword evidence="6" id="KW-1000">Mitochondrion outer membrane</keyword>
<keyword evidence="26" id="KW-1185">Reference proteome</keyword>
<evidence type="ECO:0000256" key="2">
    <source>
        <dbReference type="ARBA" id="ARBA00005335"/>
    </source>
</evidence>
<evidence type="ECO:0000256" key="12">
    <source>
        <dbReference type="ARBA" id="ARBA00023139"/>
    </source>
</evidence>
<comment type="similarity">
    <text evidence="2">Belongs to the UPF0220 family.</text>
</comment>
<organism evidence="25 26">
    <name type="scientific">Oryzias javanicus</name>
    <name type="common">Javanese ricefish</name>
    <name type="synonym">Aplocheilus javanicus</name>
    <dbReference type="NCBI Taxonomy" id="123683"/>
    <lineage>
        <taxon>Eukaryota</taxon>
        <taxon>Metazoa</taxon>
        <taxon>Chordata</taxon>
        <taxon>Craniata</taxon>
        <taxon>Vertebrata</taxon>
        <taxon>Euteleostomi</taxon>
        <taxon>Actinopterygii</taxon>
        <taxon>Neopterygii</taxon>
        <taxon>Teleostei</taxon>
        <taxon>Neoteleostei</taxon>
        <taxon>Acanthomorphata</taxon>
        <taxon>Ovalentaria</taxon>
        <taxon>Atherinomorphae</taxon>
        <taxon>Beloniformes</taxon>
        <taxon>Adrianichthyidae</taxon>
        <taxon>Oryziinae</taxon>
        <taxon>Oryzias</taxon>
    </lineage>
</organism>
<dbReference type="GO" id="GO:0016740">
    <property type="term" value="F:transferase activity"/>
    <property type="evidence" value="ECO:0007669"/>
    <property type="project" value="UniProtKB-KW"/>
</dbReference>
<keyword evidence="7 24" id="KW-1133">Transmembrane helix</keyword>
<name>A0A437C2Z9_ORYJA</name>
<evidence type="ECO:0000256" key="18">
    <source>
        <dbReference type="ARBA" id="ARBA00043664"/>
    </source>
</evidence>
<evidence type="ECO:0000256" key="21">
    <source>
        <dbReference type="ARBA" id="ARBA00069748"/>
    </source>
</evidence>
<reference evidence="25 26" key="2">
    <citation type="submission" date="2019-01" db="EMBL/GenBank/DDBJ databases">
        <title>A chromosome length genome reference of the Java medaka (oryzias javanicus).</title>
        <authorList>
            <person name="Herpin A."/>
            <person name="Takehana Y."/>
            <person name="Naruse K."/>
            <person name="Ansai S."/>
            <person name="Kawaguchi M."/>
        </authorList>
    </citation>
    <scope>NUCLEOTIDE SEQUENCE [LARGE SCALE GENOMIC DNA]</scope>
    <source>
        <strain evidence="25">RS831</strain>
        <tissue evidence="25">Whole body</tissue>
    </source>
</reference>
<evidence type="ECO:0000256" key="24">
    <source>
        <dbReference type="SAM" id="Phobius"/>
    </source>
</evidence>
<dbReference type="AlphaFoldDB" id="A0A437C2Z9"/>
<dbReference type="PANTHER" id="PTHR13180">
    <property type="entry name" value="SMALL MEMBRANE PROTEIN-RELATED"/>
    <property type="match status" value="1"/>
</dbReference>